<reference evidence="2" key="1">
    <citation type="journal article" date="2014" name="PLoS Genet.">
        <title>Differential Responses to Wnt and PCP Disruption Predict Expression and Developmental Function of Conserved and Novel Genes in a Cnidarian.</title>
        <authorList>
            <person name="Lapebie P."/>
            <person name="Ruggiero A."/>
            <person name="Barreau C."/>
            <person name="Chevalier S."/>
            <person name="Chang P."/>
            <person name="Dru P."/>
            <person name="Houliston E."/>
            <person name="Momose T."/>
        </authorList>
    </citation>
    <scope>NUCLEOTIDE SEQUENCE</scope>
</reference>
<dbReference type="GO" id="GO:0008061">
    <property type="term" value="F:chitin binding"/>
    <property type="evidence" value="ECO:0007669"/>
    <property type="project" value="InterPro"/>
</dbReference>
<protein>
    <submittedName>
        <fullName evidence="2">Secreted chitin binding type domain containing protein</fullName>
    </submittedName>
</protein>
<dbReference type="GO" id="GO:0005576">
    <property type="term" value="C:extracellular region"/>
    <property type="evidence" value="ECO:0007669"/>
    <property type="project" value="InterPro"/>
</dbReference>
<name>A0A069DN75_9CNID</name>
<dbReference type="SUPFAM" id="SSF57625">
    <property type="entry name" value="Invertebrate chitin-binding proteins"/>
    <property type="match status" value="1"/>
</dbReference>
<evidence type="ECO:0000259" key="1">
    <source>
        <dbReference type="SMART" id="SM00494"/>
    </source>
</evidence>
<dbReference type="SMART" id="SM00494">
    <property type="entry name" value="ChtBD2"/>
    <property type="match status" value="2"/>
</dbReference>
<proteinExistence type="evidence at transcript level"/>
<dbReference type="InterPro" id="IPR002557">
    <property type="entry name" value="Chitin-bd_dom"/>
</dbReference>
<dbReference type="Pfam" id="PF01607">
    <property type="entry name" value="CBM_14"/>
    <property type="match status" value="1"/>
</dbReference>
<dbReference type="InterPro" id="IPR036508">
    <property type="entry name" value="Chitin-bd_dom_sf"/>
</dbReference>
<sequence>HSSSKKNNNFSKEELNKQTTMKTFILLATTLVACNALTAPPITGTTPPAVDCPNTLCKGKADGNFAYSDPSTYKLNKNYFLQCLGGNAYCQACWPLSLEFSPRCNQCLYSSADECVTTKPWEPATTFECPDKCPERGPDFTGNIADPHQSRQYIGCWEGVTVGCVACPGNLMFNEQENACLFEGKYITEPTKN</sequence>
<feature type="domain" description="Chitin-binding type-2" evidence="1">
    <location>
        <begin position="55"/>
        <end position="117"/>
    </location>
</feature>
<feature type="domain" description="Chitin-binding type-2" evidence="1">
    <location>
        <begin position="127"/>
        <end position="187"/>
    </location>
</feature>
<dbReference type="AlphaFoldDB" id="A0A069DN75"/>
<accession>A0A069DN75</accession>
<dbReference type="EMBL" id="GBGP01000082">
    <property type="protein sequence ID" value="JAC85101.1"/>
    <property type="molecule type" value="mRNA"/>
</dbReference>
<organism evidence="2">
    <name type="scientific">Clytia hemisphaerica</name>
    <dbReference type="NCBI Taxonomy" id="252671"/>
    <lineage>
        <taxon>Eukaryota</taxon>
        <taxon>Metazoa</taxon>
        <taxon>Cnidaria</taxon>
        <taxon>Hydrozoa</taxon>
        <taxon>Hydroidolina</taxon>
        <taxon>Leptothecata</taxon>
        <taxon>Obeliida</taxon>
        <taxon>Clytiidae</taxon>
        <taxon>Clytia</taxon>
    </lineage>
</organism>
<feature type="non-terminal residue" evidence="2">
    <location>
        <position position="1"/>
    </location>
</feature>
<dbReference type="Gene3D" id="3.20.20.80">
    <property type="entry name" value="Glycosidases"/>
    <property type="match status" value="1"/>
</dbReference>
<evidence type="ECO:0000313" key="2">
    <source>
        <dbReference type="EMBL" id="JAC85101.1"/>
    </source>
</evidence>